<dbReference type="Gene3D" id="3.40.50.720">
    <property type="entry name" value="NAD(P)-binding Rossmann-like Domain"/>
    <property type="match status" value="1"/>
</dbReference>
<dbReference type="SUPFAM" id="SSF55347">
    <property type="entry name" value="Glyceraldehyde-3-phosphate dehydrogenase-like, C-terminal domain"/>
    <property type="match status" value="1"/>
</dbReference>
<dbReference type="EMBL" id="SUPL01000001">
    <property type="protein sequence ID" value="TJY37977.1"/>
    <property type="molecule type" value="Genomic_DNA"/>
</dbReference>
<reference evidence="4 5" key="1">
    <citation type="submission" date="2019-04" db="EMBL/GenBank/DDBJ databases">
        <title>Lacinutrix sp. nov., isolated from marine water.</title>
        <authorList>
            <person name="Kim W."/>
        </authorList>
    </citation>
    <scope>NUCLEOTIDE SEQUENCE [LARGE SCALE GENOMIC DNA]</scope>
    <source>
        <strain evidence="4 5">CAU 1491</strain>
    </source>
</reference>
<keyword evidence="5" id="KW-1185">Reference proteome</keyword>
<protein>
    <submittedName>
        <fullName evidence="4">Saccharopine dehydrogenase</fullName>
    </submittedName>
</protein>
<dbReference type="GO" id="GO:0004753">
    <property type="term" value="F:saccharopine dehydrogenase activity"/>
    <property type="evidence" value="ECO:0007669"/>
    <property type="project" value="TreeGrafter"/>
</dbReference>
<evidence type="ECO:0000259" key="2">
    <source>
        <dbReference type="Pfam" id="PF03435"/>
    </source>
</evidence>
<gene>
    <name evidence="4" type="ORF">E5167_01595</name>
</gene>
<proteinExistence type="predicted"/>
<sequence length="454" mass="51441">MRNILVIGSGKSTSYLIKYFLEKSESENLHITIGDINIENAKKLINNHPNANAITLDVFDKGSRKKAIENADIVVSMLPARFHIEVAKDCITYGTNMVTASYVSPEMQALDSAAKSKDLVFMNEIGVDPGIDHMSAMQVIDKIRDKGGEIILFESFTGGLVAPESDNNLWNYKFTWNPRNVVVAGQGGAAKFLQEGTYKYIPYHRLFRRTEFLDVDGYGRFEAYANRDSLKYQSAYGLNNAKTLYRGTMRRVGFSRAWQMFVLLGMTDDSYTIDDSENMSYRDFINAFLPYSPTDSVELKFRHQLKIDQDDIVWEKLEELDVFNSKKMVGLKKATPAQILQKILMDSWTLDKEDKDMIVMYHKFGYELKGKKYQIDSTMVSIGEDQTYTAMAKTVGLPVAIATLAILNGKITTPGVQIPISKEVYEPILKELETFNIAFTEKEVPYLGYNPLTT</sequence>
<evidence type="ECO:0000259" key="3">
    <source>
        <dbReference type="Pfam" id="PF16653"/>
    </source>
</evidence>
<dbReference type="InterPro" id="IPR032095">
    <property type="entry name" value="Sacchrp_dh-like_C"/>
</dbReference>
<organism evidence="4 5">
    <name type="scientific">Pontimicrobium aquaticum</name>
    <dbReference type="NCBI Taxonomy" id="2565367"/>
    <lineage>
        <taxon>Bacteria</taxon>
        <taxon>Pseudomonadati</taxon>
        <taxon>Bacteroidota</taxon>
        <taxon>Flavobacteriia</taxon>
        <taxon>Flavobacteriales</taxon>
        <taxon>Flavobacteriaceae</taxon>
        <taxon>Pontimicrobium</taxon>
    </lineage>
</organism>
<dbReference type="InterPro" id="IPR036291">
    <property type="entry name" value="NAD(P)-bd_dom_sf"/>
</dbReference>
<dbReference type="GO" id="GO:0019878">
    <property type="term" value="P:lysine biosynthetic process via aminoadipic acid"/>
    <property type="evidence" value="ECO:0007669"/>
    <property type="project" value="TreeGrafter"/>
</dbReference>
<dbReference type="PANTHER" id="PTHR11133">
    <property type="entry name" value="SACCHAROPINE DEHYDROGENASE"/>
    <property type="match status" value="1"/>
</dbReference>
<dbReference type="InterPro" id="IPR051168">
    <property type="entry name" value="AASS"/>
</dbReference>
<dbReference type="PANTHER" id="PTHR11133:SF22">
    <property type="entry name" value="ALPHA-AMINOADIPIC SEMIALDEHYDE SYNTHASE, MITOCHONDRIAL"/>
    <property type="match status" value="1"/>
</dbReference>
<evidence type="ECO:0000256" key="1">
    <source>
        <dbReference type="ARBA" id="ARBA00023002"/>
    </source>
</evidence>
<dbReference type="Gene3D" id="1.10.1870.10">
    <property type="entry name" value="Domain 3, Saccharopine reductase"/>
    <property type="match status" value="1"/>
</dbReference>
<keyword evidence="1" id="KW-0560">Oxidoreductase</keyword>
<evidence type="ECO:0000313" key="5">
    <source>
        <dbReference type="Proteomes" id="UP000307657"/>
    </source>
</evidence>
<feature type="domain" description="Saccharopine dehydrogenase-like C-terminal" evidence="3">
    <location>
        <begin position="126"/>
        <end position="434"/>
    </location>
</feature>
<dbReference type="Gene3D" id="3.30.360.10">
    <property type="entry name" value="Dihydrodipicolinate Reductase, domain 2"/>
    <property type="match status" value="1"/>
</dbReference>
<accession>A0A4U0F0Q7</accession>
<dbReference type="GO" id="GO:0005737">
    <property type="term" value="C:cytoplasm"/>
    <property type="evidence" value="ECO:0007669"/>
    <property type="project" value="TreeGrafter"/>
</dbReference>
<dbReference type="InterPro" id="IPR005097">
    <property type="entry name" value="Sacchrp_dh_NADP-bd"/>
</dbReference>
<dbReference type="Proteomes" id="UP000307657">
    <property type="component" value="Unassembled WGS sequence"/>
</dbReference>
<dbReference type="SUPFAM" id="SSF51735">
    <property type="entry name" value="NAD(P)-binding Rossmann-fold domains"/>
    <property type="match status" value="1"/>
</dbReference>
<dbReference type="OrthoDB" id="973788at2"/>
<dbReference type="AlphaFoldDB" id="A0A4U0F0Q7"/>
<dbReference type="Pfam" id="PF16653">
    <property type="entry name" value="Sacchrp_dh_C"/>
    <property type="match status" value="1"/>
</dbReference>
<comment type="caution">
    <text evidence="4">The sequence shown here is derived from an EMBL/GenBank/DDBJ whole genome shotgun (WGS) entry which is preliminary data.</text>
</comment>
<name>A0A4U0F0Q7_9FLAO</name>
<dbReference type="Pfam" id="PF03435">
    <property type="entry name" value="Sacchrp_dh_NADP"/>
    <property type="match status" value="1"/>
</dbReference>
<evidence type="ECO:0000313" key="4">
    <source>
        <dbReference type="EMBL" id="TJY37977.1"/>
    </source>
</evidence>
<dbReference type="RefSeq" id="WP_136840349.1">
    <property type="nucleotide sequence ID" value="NZ_SUPL01000001.1"/>
</dbReference>
<feature type="domain" description="Saccharopine dehydrogenase NADP binding" evidence="2">
    <location>
        <begin position="4"/>
        <end position="121"/>
    </location>
</feature>